<evidence type="ECO:0000256" key="4">
    <source>
        <dbReference type="SAM" id="MobiDB-lite"/>
    </source>
</evidence>
<dbReference type="InterPro" id="IPR003782">
    <property type="entry name" value="SCO1/SenC"/>
</dbReference>
<dbReference type="SUPFAM" id="SSF52833">
    <property type="entry name" value="Thioredoxin-like"/>
    <property type="match status" value="1"/>
</dbReference>
<evidence type="ECO:0000313" key="6">
    <source>
        <dbReference type="EMBL" id="KRW99060.1"/>
    </source>
</evidence>
<feature type="transmembrane region" description="Helical" evidence="5">
    <location>
        <begin position="37"/>
        <end position="53"/>
    </location>
</feature>
<dbReference type="OrthoDB" id="270009at2759"/>
<protein>
    <submittedName>
        <fullName evidence="6">Thioredoxin-like fold</fullName>
    </submittedName>
</protein>
<organism evidence="6 7">
    <name type="scientific">Pseudocohnilembus persalinus</name>
    <name type="common">Ciliate</name>
    <dbReference type="NCBI Taxonomy" id="266149"/>
    <lineage>
        <taxon>Eukaryota</taxon>
        <taxon>Sar</taxon>
        <taxon>Alveolata</taxon>
        <taxon>Ciliophora</taxon>
        <taxon>Intramacronucleata</taxon>
        <taxon>Oligohymenophorea</taxon>
        <taxon>Scuticociliatia</taxon>
        <taxon>Philasterida</taxon>
        <taxon>Pseudocohnilembidae</taxon>
        <taxon>Pseudocohnilembus</taxon>
    </lineage>
</organism>
<sequence length="317" mass="37198">MIKQSQLIAKRKNYYQRFSFCSQQQQSLQKSNNISKLNIFLIAAGGLIGGLIYDKFYCGPCKIQILKEEQQKKIQDQDKKEPENKIQNQNDEKEQKTSRIQLGGEWELFDLNGNKFGSENLKDDYYLLYFGFANCPDVCPTSLTKISQLIDYNKNKVESQQNKQKEQKNQEEQIIPVEKVIFVSVDPSRDNNKKIKDFLQMFDKRFLGVRADKDLNENDTQYKEMLKKFRVYTSKIEFEEETQQENQNNNINTDNTNKNGSNTKNQTFKNYTVDHTDIIYLMGPGNQYLGPLTSYQDVNDIHTQMQVLIHEKLQQQN</sequence>
<name>A0A0V0QAG2_PSEPJ</name>
<dbReference type="AlphaFoldDB" id="A0A0V0QAG2"/>
<keyword evidence="5" id="KW-1133">Transmembrane helix</keyword>
<dbReference type="CDD" id="cd02968">
    <property type="entry name" value="SCO"/>
    <property type="match status" value="1"/>
</dbReference>
<feature type="binding site" evidence="2">
    <location>
        <position position="135"/>
    </location>
    <ligand>
        <name>Cu cation</name>
        <dbReference type="ChEBI" id="CHEBI:23378"/>
    </ligand>
</feature>
<proteinExistence type="inferred from homology"/>
<keyword evidence="3" id="KW-1015">Disulfide bond</keyword>
<dbReference type="EMBL" id="LDAU01000223">
    <property type="protein sequence ID" value="KRW99060.1"/>
    <property type="molecule type" value="Genomic_DNA"/>
</dbReference>
<dbReference type="InParanoid" id="A0A0V0QAG2"/>
<dbReference type="PANTHER" id="PTHR12151">
    <property type="entry name" value="ELECTRON TRANSPORT PROTIN SCO1/SENC FAMILY MEMBER"/>
    <property type="match status" value="1"/>
</dbReference>
<feature type="binding site" evidence="2">
    <location>
        <position position="275"/>
    </location>
    <ligand>
        <name>Cu cation</name>
        <dbReference type="ChEBI" id="CHEBI:23378"/>
    </ligand>
</feature>
<comment type="similarity">
    <text evidence="1">Belongs to the SCO1/2 family.</text>
</comment>
<evidence type="ECO:0000256" key="1">
    <source>
        <dbReference type="ARBA" id="ARBA00010996"/>
    </source>
</evidence>
<feature type="binding site" evidence="2">
    <location>
        <position position="139"/>
    </location>
    <ligand>
        <name>Cu cation</name>
        <dbReference type="ChEBI" id="CHEBI:23378"/>
    </ligand>
</feature>
<reference evidence="6 7" key="1">
    <citation type="journal article" date="2015" name="Sci. Rep.">
        <title>Genome of the facultative scuticociliatosis pathogen Pseudocohnilembus persalinus provides insight into its virulence through horizontal gene transfer.</title>
        <authorList>
            <person name="Xiong J."/>
            <person name="Wang G."/>
            <person name="Cheng J."/>
            <person name="Tian M."/>
            <person name="Pan X."/>
            <person name="Warren A."/>
            <person name="Jiang C."/>
            <person name="Yuan D."/>
            <person name="Miao W."/>
        </authorList>
    </citation>
    <scope>NUCLEOTIDE SEQUENCE [LARGE SCALE GENOMIC DNA]</scope>
    <source>
        <strain evidence="6">36N120E</strain>
    </source>
</reference>
<keyword evidence="2" id="KW-0479">Metal-binding</keyword>
<dbReference type="FunCoup" id="A0A0V0QAG2">
    <property type="interactions" value="191"/>
</dbReference>
<dbReference type="GO" id="GO:0046872">
    <property type="term" value="F:metal ion binding"/>
    <property type="evidence" value="ECO:0007669"/>
    <property type="project" value="UniProtKB-KW"/>
</dbReference>
<dbReference type="PANTHER" id="PTHR12151:SF5">
    <property type="entry name" value="AT19154P"/>
    <property type="match status" value="1"/>
</dbReference>
<dbReference type="GO" id="GO:0033617">
    <property type="term" value="P:mitochondrial respiratory chain complex IV assembly"/>
    <property type="evidence" value="ECO:0007669"/>
    <property type="project" value="TreeGrafter"/>
</dbReference>
<evidence type="ECO:0000313" key="7">
    <source>
        <dbReference type="Proteomes" id="UP000054937"/>
    </source>
</evidence>
<feature type="compositionally biased region" description="Low complexity" evidence="4">
    <location>
        <begin position="244"/>
        <end position="267"/>
    </location>
</feature>
<accession>A0A0V0QAG2</accession>
<dbReference type="GO" id="GO:0005739">
    <property type="term" value="C:mitochondrion"/>
    <property type="evidence" value="ECO:0007669"/>
    <property type="project" value="GOC"/>
</dbReference>
<dbReference type="Proteomes" id="UP000054937">
    <property type="component" value="Unassembled WGS sequence"/>
</dbReference>
<gene>
    <name evidence="6" type="ORF">PPERSA_11661</name>
</gene>
<dbReference type="Gene3D" id="3.40.30.10">
    <property type="entry name" value="Glutaredoxin"/>
    <property type="match status" value="1"/>
</dbReference>
<keyword evidence="2" id="KW-0186">Copper</keyword>
<dbReference type="Pfam" id="PF02630">
    <property type="entry name" value="SCO1-SenC"/>
    <property type="match status" value="1"/>
</dbReference>
<comment type="caution">
    <text evidence="6">The sequence shown here is derived from an EMBL/GenBank/DDBJ whole genome shotgun (WGS) entry which is preliminary data.</text>
</comment>
<keyword evidence="7" id="KW-1185">Reference proteome</keyword>
<dbReference type="InterPro" id="IPR036249">
    <property type="entry name" value="Thioredoxin-like_sf"/>
</dbReference>
<feature type="disulfide bond" description="Redox-active" evidence="3">
    <location>
        <begin position="135"/>
        <end position="139"/>
    </location>
</feature>
<feature type="compositionally biased region" description="Basic and acidic residues" evidence="4">
    <location>
        <begin position="74"/>
        <end position="97"/>
    </location>
</feature>
<evidence type="ECO:0000256" key="5">
    <source>
        <dbReference type="SAM" id="Phobius"/>
    </source>
</evidence>
<evidence type="ECO:0000256" key="3">
    <source>
        <dbReference type="PIRSR" id="PIRSR603782-2"/>
    </source>
</evidence>
<feature type="region of interest" description="Disordered" evidence="4">
    <location>
        <begin position="240"/>
        <end position="267"/>
    </location>
</feature>
<keyword evidence="5" id="KW-0472">Membrane</keyword>
<evidence type="ECO:0000256" key="2">
    <source>
        <dbReference type="PIRSR" id="PIRSR603782-1"/>
    </source>
</evidence>
<keyword evidence="5" id="KW-0812">Transmembrane</keyword>
<feature type="region of interest" description="Disordered" evidence="4">
    <location>
        <begin position="74"/>
        <end position="98"/>
    </location>
</feature>